<dbReference type="Proteomes" id="UP001597115">
    <property type="component" value="Unassembled WGS sequence"/>
</dbReference>
<keyword evidence="1" id="KW-1133">Transmembrane helix</keyword>
<name>A0ABW4I7G0_9SPHN</name>
<dbReference type="Pfam" id="PF04024">
    <property type="entry name" value="PspC"/>
    <property type="match status" value="1"/>
</dbReference>
<keyword evidence="4" id="KW-1185">Reference proteome</keyword>
<evidence type="ECO:0000313" key="4">
    <source>
        <dbReference type="Proteomes" id="UP001597115"/>
    </source>
</evidence>
<keyword evidence="1" id="KW-0812">Transmembrane</keyword>
<dbReference type="InterPro" id="IPR007168">
    <property type="entry name" value="Phageshock_PspC_N"/>
</dbReference>
<evidence type="ECO:0000256" key="1">
    <source>
        <dbReference type="SAM" id="Phobius"/>
    </source>
</evidence>
<proteinExistence type="predicted"/>
<organism evidence="3 4">
    <name type="scientific">Sphingomonas tabacisoli</name>
    <dbReference type="NCBI Taxonomy" id="2249466"/>
    <lineage>
        <taxon>Bacteria</taxon>
        <taxon>Pseudomonadati</taxon>
        <taxon>Pseudomonadota</taxon>
        <taxon>Alphaproteobacteria</taxon>
        <taxon>Sphingomonadales</taxon>
        <taxon>Sphingomonadaceae</taxon>
        <taxon>Sphingomonas</taxon>
    </lineage>
</organism>
<feature type="transmembrane region" description="Helical" evidence="1">
    <location>
        <begin position="37"/>
        <end position="61"/>
    </location>
</feature>
<accession>A0ABW4I7G0</accession>
<evidence type="ECO:0000259" key="2">
    <source>
        <dbReference type="Pfam" id="PF04024"/>
    </source>
</evidence>
<sequence>MKASRFSFMARNDVLLGVCAALSEDLGFNPLYLRMTLAVLLLWNPVVILSAYAAGFVLVLASRVIFPAIVKDSAEHAEAQAAPAHQNDDELVLAKAA</sequence>
<evidence type="ECO:0000313" key="3">
    <source>
        <dbReference type="EMBL" id="MFD1612739.1"/>
    </source>
</evidence>
<comment type="caution">
    <text evidence="3">The sequence shown here is derived from an EMBL/GenBank/DDBJ whole genome shotgun (WGS) entry which is preliminary data.</text>
</comment>
<reference evidence="4" key="1">
    <citation type="journal article" date="2019" name="Int. J. Syst. Evol. Microbiol.">
        <title>The Global Catalogue of Microorganisms (GCM) 10K type strain sequencing project: providing services to taxonomists for standard genome sequencing and annotation.</title>
        <authorList>
            <consortium name="The Broad Institute Genomics Platform"/>
            <consortium name="The Broad Institute Genome Sequencing Center for Infectious Disease"/>
            <person name="Wu L."/>
            <person name="Ma J."/>
        </authorList>
    </citation>
    <scope>NUCLEOTIDE SEQUENCE [LARGE SCALE GENOMIC DNA]</scope>
    <source>
        <strain evidence="4">CGMCC 1.16275</strain>
    </source>
</reference>
<feature type="domain" description="Phage shock protein PspC N-terminal" evidence="2">
    <location>
        <begin position="11"/>
        <end position="58"/>
    </location>
</feature>
<gene>
    <name evidence="3" type="ORF">ACFSCW_13100</name>
</gene>
<dbReference type="EMBL" id="JBHUDY010000001">
    <property type="protein sequence ID" value="MFD1612739.1"/>
    <property type="molecule type" value="Genomic_DNA"/>
</dbReference>
<dbReference type="RefSeq" id="WP_380889921.1">
    <property type="nucleotide sequence ID" value="NZ_JBHUDY010000001.1"/>
</dbReference>
<keyword evidence="1" id="KW-0472">Membrane</keyword>
<protein>
    <submittedName>
        <fullName evidence="3">PspC domain-containing protein</fullName>
    </submittedName>
</protein>